<feature type="region of interest" description="Disordered" evidence="6">
    <location>
        <begin position="51"/>
        <end position="76"/>
    </location>
</feature>
<keyword evidence="8" id="KW-1185">Reference proteome</keyword>
<dbReference type="Pfam" id="PF16810">
    <property type="entry name" value="RXLR"/>
    <property type="match status" value="1"/>
</dbReference>
<accession>A0ABD3EWN3</accession>
<comment type="function">
    <text evidence="5">Effector that suppresses plant defense responses during pathogen infection.</text>
</comment>
<dbReference type="InterPro" id="IPR031825">
    <property type="entry name" value="RXLR"/>
</dbReference>
<evidence type="ECO:0000256" key="4">
    <source>
        <dbReference type="ARBA" id="ARBA00022729"/>
    </source>
</evidence>
<comment type="similarity">
    <text evidence="2 5">Belongs to the RxLR effector family.</text>
</comment>
<comment type="caution">
    <text evidence="7">The sequence shown here is derived from an EMBL/GenBank/DDBJ whole genome shotgun (WGS) entry which is preliminary data.</text>
</comment>
<reference evidence="7 8" key="1">
    <citation type="submission" date="2024-09" db="EMBL/GenBank/DDBJ databases">
        <title>Genome sequencing and assembly of Phytophthora oleae, isolate VK10A, causative agent of rot of olive drupes.</title>
        <authorList>
            <person name="Conti Taguali S."/>
            <person name="Riolo M."/>
            <person name="La Spada F."/>
            <person name="Cacciola S.O."/>
            <person name="Dionisio G."/>
        </authorList>
    </citation>
    <scope>NUCLEOTIDE SEQUENCE [LARGE SCALE GENOMIC DNA]</scope>
    <source>
        <strain evidence="7 8">VK10A</strain>
    </source>
</reference>
<sequence length="255" mass="29736">MHNAFADDQRINISEKNNEICLLARGFVSVYQQLGSAPFSIFLSSPKLPGPTKPNAAHRSLRSVDTETESDDEEERGIIPSSLKDFVKKGTSKVSDWYLMRKYQSWQKAGKTDDDIYKLWVRQGKDTDQIYTRWIRLGKSEEQVSKLFVKHGLDPEDLYGILTRQGKSMDDIYSLWQKVDLHDAQIYNIWLTTGKTDDQIFSAWYKANKDPENIGIMLQLGKNPKDNRNFPFWEKYSEFYRAKRFPDLQLMVSRT</sequence>
<evidence type="ECO:0000313" key="8">
    <source>
        <dbReference type="Proteomes" id="UP001632037"/>
    </source>
</evidence>
<name>A0ABD3EWN3_9STRA</name>
<protein>
    <recommendedName>
        <fullName evidence="5">RxLR effector protein</fullName>
    </recommendedName>
</protein>
<evidence type="ECO:0000313" key="7">
    <source>
        <dbReference type="EMBL" id="KAL3658559.1"/>
    </source>
</evidence>
<keyword evidence="4" id="KW-0732">Signal</keyword>
<feature type="compositionally biased region" description="Acidic residues" evidence="6">
    <location>
        <begin position="66"/>
        <end position="75"/>
    </location>
</feature>
<evidence type="ECO:0000256" key="6">
    <source>
        <dbReference type="SAM" id="MobiDB-lite"/>
    </source>
</evidence>
<dbReference type="AlphaFoldDB" id="A0ABD3EWN3"/>
<evidence type="ECO:0000256" key="5">
    <source>
        <dbReference type="RuleBase" id="RU367124"/>
    </source>
</evidence>
<keyword evidence="3 5" id="KW-0964">Secreted</keyword>
<evidence type="ECO:0000256" key="1">
    <source>
        <dbReference type="ARBA" id="ARBA00004613"/>
    </source>
</evidence>
<proteinExistence type="inferred from homology"/>
<dbReference type="EMBL" id="JBIMZQ010000053">
    <property type="protein sequence ID" value="KAL3658559.1"/>
    <property type="molecule type" value="Genomic_DNA"/>
</dbReference>
<gene>
    <name evidence="7" type="ORF">V7S43_016443</name>
</gene>
<dbReference type="Proteomes" id="UP001632037">
    <property type="component" value="Unassembled WGS sequence"/>
</dbReference>
<evidence type="ECO:0000256" key="3">
    <source>
        <dbReference type="ARBA" id="ARBA00022525"/>
    </source>
</evidence>
<comment type="subcellular location">
    <subcellularLocation>
        <location evidence="1 5">Secreted</location>
    </subcellularLocation>
</comment>
<organism evidence="7 8">
    <name type="scientific">Phytophthora oleae</name>
    <dbReference type="NCBI Taxonomy" id="2107226"/>
    <lineage>
        <taxon>Eukaryota</taxon>
        <taxon>Sar</taxon>
        <taxon>Stramenopiles</taxon>
        <taxon>Oomycota</taxon>
        <taxon>Peronosporomycetes</taxon>
        <taxon>Peronosporales</taxon>
        <taxon>Peronosporaceae</taxon>
        <taxon>Phytophthora</taxon>
    </lineage>
</organism>
<comment type="domain">
    <text evidence="5">The RxLR-dEER motif acts to carry the protein into the host cell cytoplasm through binding to cell surface phosphatidylinositol-3-phosphate.</text>
</comment>
<evidence type="ECO:0000256" key="2">
    <source>
        <dbReference type="ARBA" id="ARBA00010400"/>
    </source>
</evidence>